<dbReference type="RefSeq" id="WP_263338072.1">
    <property type="nucleotide sequence ID" value="NZ_JAGSYH010000004.1"/>
</dbReference>
<protein>
    <submittedName>
        <fullName evidence="2">Uncharacterized protein</fullName>
    </submittedName>
</protein>
<reference evidence="3" key="1">
    <citation type="journal article" date="2019" name="Int. J. Syst. Evol. Microbiol.">
        <title>The Global Catalogue of Microorganisms (GCM) 10K type strain sequencing project: providing services to taxonomists for standard genome sequencing and annotation.</title>
        <authorList>
            <consortium name="The Broad Institute Genomics Platform"/>
            <consortium name="The Broad Institute Genome Sequencing Center for Infectious Disease"/>
            <person name="Wu L."/>
            <person name="Ma J."/>
        </authorList>
    </citation>
    <scope>NUCLEOTIDE SEQUENCE [LARGE SCALE GENOMIC DNA]</scope>
    <source>
        <strain evidence="3">JCM 4087</strain>
    </source>
</reference>
<sequence length="97" mass="10660">MDTTIAKLPEVKPEHVSSDTRKKRKSKQSAEGTPRFFLSKAGGQNGRPELGEEAGDENQALIKAFQQSGVIHVLMSYRVEAEIQGGTPTLVKRPLQK</sequence>
<keyword evidence="3" id="KW-1185">Reference proteome</keyword>
<evidence type="ECO:0000313" key="3">
    <source>
        <dbReference type="Proteomes" id="UP001596091"/>
    </source>
</evidence>
<dbReference type="EMBL" id="JBHSPH010000002">
    <property type="protein sequence ID" value="MFC5862044.1"/>
    <property type="molecule type" value="Genomic_DNA"/>
</dbReference>
<comment type="caution">
    <text evidence="2">The sequence shown here is derived from an EMBL/GenBank/DDBJ whole genome shotgun (WGS) entry which is preliminary data.</text>
</comment>
<accession>A0ABW1EDF7</accession>
<gene>
    <name evidence="2" type="ORF">ACFPT7_07050</name>
</gene>
<proteinExistence type="predicted"/>
<evidence type="ECO:0000256" key="1">
    <source>
        <dbReference type="SAM" id="MobiDB-lite"/>
    </source>
</evidence>
<name>A0ABW1EDF7_9BACT</name>
<feature type="region of interest" description="Disordered" evidence="1">
    <location>
        <begin position="1"/>
        <end position="55"/>
    </location>
</feature>
<feature type="compositionally biased region" description="Basic and acidic residues" evidence="1">
    <location>
        <begin position="9"/>
        <end position="20"/>
    </location>
</feature>
<evidence type="ECO:0000313" key="2">
    <source>
        <dbReference type="EMBL" id="MFC5862044.1"/>
    </source>
</evidence>
<dbReference type="Proteomes" id="UP001596091">
    <property type="component" value="Unassembled WGS sequence"/>
</dbReference>
<organism evidence="2 3">
    <name type="scientific">Acidicapsa dinghuensis</name>
    <dbReference type="NCBI Taxonomy" id="2218256"/>
    <lineage>
        <taxon>Bacteria</taxon>
        <taxon>Pseudomonadati</taxon>
        <taxon>Acidobacteriota</taxon>
        <taxon>Terriglobia</taxon>
        <taxon>Terriglobales</taxon>
        <taxon>Acidobacteriaceae</taxon>
        <taxon>Acidicapsa</taxon>
    </lineage>
</organism>